<proteinExistence type="predicted"/>
<dbReference type="InParanoid" id="A0A7N2LVN3"/>
<protein>
    <submittedName>
        <fullName evidence="1">Uncharacterized protein</fullName>
    </submittedName>
</protein>
<dbReference type="Gramene" id="QL06p015067:mrna">
    <property type="protein sequence ID" value="QL06p015067:mrna"/>
    <property type="gene ID" value="QL06p015067"/>
</dbReference>
<dbReference type="AlphaFoldDB" id="A0A7N2LVN3"/>
<reference evidence="1" key="2">
    <citation type="submission" date="2021-01" db="UniProtKB">
        <authorList>
            <consortium name="EnsemblPlants"/>
        </authorList>
    </citation>
    <scope>IDENTIFICATION</scope>
</reference>
<dbReference type="EMBL" id="LRBV02000006">
    <property type="status" value="NOT_ANNOTATED_CDS"/>
    <property type="molecule type" value="Genomic_DNA"/>
</dbReference>
<evidence type="ECO:0000313" key="1">
    <source>
        <dbReference type="EnsemblPlants" id="QL06p015067:mrna"/>
    </source>
</evidence>
<organism evidence="1 2">
    <name type="scientific">Quercus lobata</name>
    <name type="common">Valley oak</name>
    <dbReference type="NCBI Taxonomy" id="97700"/>
    <lineage>
        <taxon>Eukaryota</taxon>
        <taxon>Viridiplantae</taxon>
        <taxon>Streptophyta</taxon>
        <taxon>Embryophyta</taxon>
        <taxon>Tracheophyta</taxon>
        <taxon>Spermatophyta</taxon>
        <taxon>Magnoliopsida</taxon>
        <taxon>eudicotyledons</taxon>
        <taxon>Gunneridae</taxon>
        <taxon>Pentapetalae</taxon>
        <taxon>rosids</taxon>
        <taxon>fabids</taxon>
        <taxon>Fagales</taxon>
        <taxon>Fagaceae</taxon>
        <taxon>Quercus</taxon>
    </lineage>
</organism>
<sequence length="81" mass="8945">MLLSQLQSSQAWILPPRVPRLGRVSTPNSKRISMTGQFWWIKYSAIHARSSILQNGIDHLNHKNITPTATASAFCDGISAA</sequence>
<name>A0A7N2LVN3_QUELO</name>
<keyword evidence="2" id="KW-1185">Reference proteome</keyword>
<dbReference type="Proteomes" id="UP000594261">
    <property type="component" value="Chromosome 6"/>
</dbReference>
<reference evidence="1 2" key="1">
    <citation type="journal article" date="2016" name="G3 (Bethesda)">
        <title>First Draft Assembly and Annotation of the Genome of a California Endemic Oak Quercus lobata Nee (Fagaceae).</title>
        <authorList>
            <person name="Sork V.L."/>
            <person name="Fitz-Gibbon S.T."/>
            <person name="Puiu D."/>
            <person name="Crepeau M."/>
            <person name="Gugger P.F."/>
            <person name="Sherman R."/>
            <person name="Stevens K."/>
            <person name="Langley C.H."/>
            <person name="Pellegrini M."/>
            <person name="Salzberg S.L."/>
        </authorList>
    </citation>
    <scope>NUCLEOTIDE SEQUENCE [LARGE SCALE GENOMIC DNA]</scope>
    <source>
        <strain evidence="1 2">cv. SW786</strain>
    </source>
</reference>
<dbReference type="EnsemblPlants" id="QL06p015067:mrna">
    <property type="protein sequence ID" value="QL06p015067:mrna"/>
    <property type="gene ID" value="QL06p015067"/>
</dbReference>
<accession>A0A7N2LVN3</accession>
<evidence type="ECO:0000313" key="2">
    <source>
        <dbReference type="Proteomes" id="UP000594261"/>
    </source>
</evidence>